<sequence>MDKLATELLEEIFSQIDSPRDLLNLAIAYGRPSLTSQIIPRHTEYRDLRADMTTPEVWAHLARRPDLTKNIRSIHGAHSPILGTTHGGQPFTLMDEHDCNARKQRREETIKNMTLALRSMTHLKIFLCAFPANPSILRELSRMATLEQLNGFILSPGRPPTNIQHVVLDWNLPKLKDLQVKSFRNTDIPNLPMSQLLRQSGVSLQRLTISELCLNDVALDVHLPSLSYLKITHDGHLVNPPPNLVQNIVTFLARHSSINDLAWNRKYGQITFPRHVLPNLKMLRASTKVLRALDRSHNPSLDEASENPAGHTLVLSKLDIEYLHAPISIAELNALCCLNRECLKRFCVDTEEPFAEVKRMGELFPSIQCLSFSCPPTFKLVIPLYLHDSFL</sequence>
<dbReference type="EMBL" id="ML208482">
    <property type="protein sequence ID" value="TFK64271.1"/>
    <property type="molecule type" value="Genomic_DNA"/>
</dbReference>
<evidence type="ECO:0000313" key="2">
    <source>
        <dbReference type="Proteomes" id="UP000308600"/>
    </source>
</evidence>
<proteinExistence type="predicted"/>
<gene>
    <name evidence="1" type="ORF">BDN72DRAFT_278309</name>
</gene>
<keyword evidence="2" id="KW-1185">Reference proteome</keyword>
<organism evidence="1 2">
    <name type="scientific">Pluteus cervinus</name>
    <dbReference type="NCBI Taxonomy" id="181527"/>
    <lineage>
        <taxon>Eukaryota</taxon>
        <taxon>Fungi</taxon>
        <taxon>Dikarya</taxon>
        <taxon>Basidiomycota</taxon>
        <taxon>Agaricomycotina</taxon>
        <taxon>Agaricomycetes</taxon>
        <taxon>Agaricomycetidae</taxon>
        <taxon>Agaricales</taxon>
        <taxon>Pluteineae</taxon>
        <taxon>Pluteaceae</taxon>
        <taxon>Pluteus</taxon>
    </lineage>
</organism>
<dbReference type="Proteomes" id="UP000308600">
    <property type="component" value="Unassembled WGS sequence"/>
</dbReference>
<evidence type="ECO:0000313" key="1">
    <source>
        <dbReference type="EMBL" id="TFK64271.1"/>
    </source>
</evidence>
<accession>A0ACD3AFF2</accession>
<protein>
    <submittedName>
        <fullName evidence="1">Uncharacterized protein</fullName>
    </submittedName>
</protein>
<reference evidence="1 2" key="1">
    <citation type="journal article" date="2019" name="Nat. Ecol. Evol.">
        <title>Megaphylogeny resolves global patterns of mushroom evolution.</title>
        <authorList>
            <person name="Varga T."/>
            <person name="Krizsan K."/>
            <person name="Foldi C."/>
            <person name="Dima B."/>
            <person name="Sanchez-Garcia M."/>
            <person name="Sanchez-Ramirez S."/>
            <person name="Szollosi G.J."/>
            <person name="Szarkandi J.G."/>
            <person name="Papp V."/>
            <person name="Albert L."/>
            <person name="Andreopoulos W."/>
            <person name="Angelini C."/>
            <person name="Antonin V."/>
            <person name="Barry K.W."/>
            <person name="Bougher N.L."/>
            <person name="Buchanan P."/>
            <person name="Buyck B."/>
            <person name="Bense V."/>
            <person name="Catcheside P."/>
            <person name="Chovatia M."/>
            <person name="Cooper J."/>
            <person name="Damon W."/>
            <person name="Desjardin D."/>
            <person name="Finy P."/>
            <person name="Geml J."/>
            <person name="Haridas S."/>
            <person name="Hughes K."/>
            <person name="Justo A."/>
            <person name="Karasinski D."/>
            <person name="Kautmanova I."/>
            <person name="Kiss B."/>
            <person name="Kocsube S."/>
            <person name="Kotiranta H."/>
            <person name="LaButti K.M."/>
            <person name="Lechner B.E."/>
            <person name="Liimatainen K."/>
            <person name="Lipzen A."/>
            <person name="Lukacs Z."/>
            <person name="Mihaltcheva S."/>
            <person name="Morgado L.N."/>
            <person name="Niskanen T."/>
            <person name="Noordeloos M.E."/>
            <person name="Ohm R.A."/>
            <person name="Ortiz-Santana B."/>
            <person name="Ovrebo C."/>
            <person name="Racz N."/>
            <person name="Riley R."/>
            <person name="Savchenko A."/>
            <person name="Shiryaev A."/>
            <person name="Soop K."/>
            <person name="Spirin V."/>
            <person name="Szebenyi C."/>
            <person name="Tomsovsky M."/>
            <person name="Tulloss R.E."/>
            <person name="Uehling J."/>
            <person name="Grigoriev I.V."/>
            <person name="Vagvolgyi C."/>
            <person name="Papp T."/>
            <person name="Martin F.M."/>
            <person name="Miettinen O."/>
            <person name="Hibbett D.S."/>
            <person name="Nagy L.G."/>
        </authorList>
    </citation>
    <scope>NUCLEOTIDE SEQUENCE [LARGE SCALE GENOMIC DNA]</scope>
    <source>
        <strain evidence="1 2">NL-1719</strain>
    </source>
</reference>
<name>A0ACD3AFF2_9AGAR</name>